<evidence type="ECO:0000259" key="7">
    <source>
        <dbReference type="PROSITE" id="PS51677"/>
    </source>
</evidence>
<dbReference type="AlphaFoldDB" id="A0A1Y2DST0"/>
<dbReference type="InParanoid" id="A0A1Y2DST0"/>
<comment type="cofactor">
    <cofactor evidence="1">
        <name>Co(2+)</name>
        <dbReference type="ChEBI" id="CHEBI:48828"/>
    </cofactor>
</comment>
<dbReference type="Proteomes" id="UP000193689">
    <property type="component" value="Unassembled WGS sequence"/>
</dbReference>
<name>A0A1Y2DST0_9PEZI</name>
<dbReference type="GO" id="GO:0046872">
    <property type="term" value="F:metal ion binding"/>
    <property type="evidence" value="ECO:0007669"/>
    <property type="project" value="UniProtKB-KW"/>
</dbReference>
<dbReference type="CDD" id="cd10951">
    <property type="entry name" value="CE4_ClCDA_like"/>
    <property type="match status" value="1"/>
</dbReference>
<dbReference type="GO" id="GO:0016810">
    <property type="term" value="F:hydrolase activity, acting on carbon-nitrogen (but not peptide) bonds"/>
    <property type="evidence" value="ECO:0007669"/>
    <property type="project" value="InterPro"/>
</dbReference>
<feature type="non-terminal residue" evidence="8">
    <location>
        <position position="1"/>
    </location>
</feature>
<feature type="non-terminal residue" evidence="8">
    <location>
        <position position="224"/>
    </location>
</feature>
<evidence type="ECO:0000256" key="2">
    <source>
        <dbReference type="ARBA" id="ARBA00022723"/>
    </source>
</evidence>
<evidence type="ECO:0000256" key="5">
    <source>
        <dbReference type="ARBA" id="ARBA00023277"/>
    </source>
</evidence>
<keyword evidence="4" id="KW-0378">Hydrolase</keyword>
<feature type="domain" description="NodB homology" evidence="7">
    <location>
        <begin position="20"/>
        <end position="208"/>
    </location>
</feature>
<evidence type="ECO:0000256" key="3">
    <source>
        <dbReference type="ARBA" id="ARBA00022729"/>
    </source>
</evidence>
<protein>
    <recommendedName>
        <fullName evidence="7">NodB homology domain-containing protein</fullName>
    </recommendedName>
</protein>
<dbReference type="SUPFAM" id="SSF88713">
    <property type="entry name" value="Glycoside hydrolase/deacetylase"/>
    <property type="match status" value="1"/>
</dbReference>
<organism evidence="8 9">
    <name type="scientific">Pseudomassariella vexata</name>
    <dbReference type="NCBI Taxonomy" id="1141098"/>
    <lineage>
        <taxon>Eukaryota</taxon>
        <taxon>Fungi</taxon>
        <taxon>Dikarya</taxon>
        <taxon>Ascomycota</taxon>
        <taxon>Pezizomycotina</taxon>
        <taxon>Sordariomycetes</taxon>
        <taxon>Xylariomycetidae</taxon>
        <taxon>Amphisphaeriales</taxon>
        <taxon>Pseudomassariaceae</taxon>
        <taxon>Pseudomassariella</taxon>
    </lineage>
</organism>
<evidence type="ECO:0000256" key="1">
    <source>
        <dbReference type="ARBA" id="ARBA00001941"/>
    </source>
</evidence>
<keyword evidence="9" id="KW-1185">Reference proteome</keyword>
<dbReference type="InterPro" id="IPR011330">
    <property type="entry name" value="Glyco_hydro/deAcase_b/a-brl"/>
</dbReference>
<evidence type="ECO:0000256" key="4">
    <source>
        <dbReference type="ARBA" id="ARBA00022801"/>
    </source>
</evidence>
<dbReference type="PANTHER" id="PTHR46471">
    <property type="entry name" value="CHITIN DEACETYLASE"/>
    <property type="match status" value="1"/>
</dbReference>
<dbReference type="GeneID" id="63770691"/>
<dbReference type="EMBL" id="MCFJ01000009">
    <property type="protein sequence ID" value="ORY62196.1"/>
    <property type="molecule type" value="Genomic_DNA"/>
</dbReference>
<gene>
    <name evidence="8" type="ORF">BCR38DRAFT_293526</name>
</gene>
<accession>A0A1Y2DST0</accession>
<keyword evidence="2" id="KW-0479">Metal-binding</keyword>
<dbReference type="FunCoup" id="A0A1Y2DST0">
    <property type="interactions" value="37"/>
</dbReference>
<dbReference type="PANTHER" id="PTHR46471:SF4">
    <property type="entry name" value="CHITIN DEACETYLASE"/>
    <property type="match status" value="1"/>
</dbReference>
<dbReference type="Pfam" id="PF01522">
    <property type="entry name" value="Polysacc_deac_1"/>
    <property type="match status" value="1"/>
</dbReference>
<keyword evidence="6" id="KW-0170">Cobalt</keyword>
<evidence type="ECO:0000313" key="9">
    <source>
        <dbReference type="Proteomes" id="UP000193689"/>
    </source>
</evidence>
<evidence type="ECO:0000256" key="6">
    <source>
        <dbReference type="ARBA" id="ARBA00023285"/>
    </source>
</evidence>
<dbReference type="RefSeq" id="XP_040714032.1">
    <property type="nucleotide sequence ID" value="XM_040854479.1"/>
</dbReference>
<dbReference type="GO" id="GO:0005975">
    <property type="term" value="P:carbohydrate metabolic process"/>
    <property type="evidence" value="ECO:0007669"/>
    <property type="project" value="InterPro"/>
</dbReference>
<proteinExistence type="predicted"/>
<reference evidence="8 9" key="1">
    <citation type="submission" date="2016-07" db="EMBL/GenBank/DDBJ databases">
        <title>Pervasive Adenine N6-methylation of Active Genes in Fungi.</title>
        <authorList>
            <consortium name="DOE Joint Genome Institute"/>
            <person name="Mondo S.J."/>
            <person name="Dannebaum R.O."/>
            <person name="Kuo R.C."/>
            <person name="Labutti K."/>
            <person name="Haridas S."/>
            <person name="Kuo A."/>
            <person name="Salamov A."/>
            <person name="Ahrendt S.R."/>
            <person name="Lipzen A."/>
            <person name="Sullivan W."/>
            <person name="Andreopoulos W.B."/>
            <person name="Clum A."/>
            <person name="Lindquist E."/>
            <person name="Daum C."/>
            <person name="Ramamoorthy G.K."/>
            <person name="Gryganskyi A."/>
            <person name="Culley D."/>
            <person name="Magnuson J.K."/>
            <person name="James T.Y."/>
            <person name="O'Malley M.A."/>
            <person name="Stajich J.E."/>
            <person name="Spatafora J.W."/>
            <person name="Visel A."/>
            <person name="Grigoriev I.V."/>
        </authorList>
    </citation>
    <scope>NUCLEOTIDE SEQUENCE [LARGE SCALE GENOMIC DNA]</scope>
    <source>
        <strain evidence="8 9">CBS 129021</strain>
    </source>
</reference>
<dbReference type="Gene3D" id="3.20.20.370">
    <property type="entry name" value="Glycoside hydrolase/deacetylase"/>
    <property type="match status" value="1"/>
</dbReference>
<evidence type="ECO:0000313" key="8">
    <source>
        <dbReference type="EMBL" id="ORY62196.1"/>
    </source>
</evidence>
<dbReference type="PROSITE" id="PS51677">
    <property type="entry name" value="NODB"/>
    <property type="match status" value="1"/>
</dbReference>
<dbReference type="STRING" id="1141098.A0A1Y2DST0"/>
<keyword evidence="5" id="KW-0119">Carbohydrate metabolism</keyword>
<comment type="caution">
    <text evidence="8">The sequence shown here is derived from an EMBL/GenBank/DDBJ whole genome shotgun (WGS) entry which is preliminary data.</text>
</comment>
<dbReference type="OrthoDB" id="407355at2759"/>
<dbReference type="InterPro" id="IPR002509">
    <property type="entry name" value="NODB_dom"/>
</dbReference>
<keyword evidence="3" id="KW-0732">Signal</keyword>
<sequence length="224" mass="25612">RPKVGRVPYGVEIEECTSKGKVALTFDDGPAEFTNDLLDTLKENGVMATFFITGANGDNGEIQDHWGDVIQRMHKDWHHIASHGWSHRDMDGLSSDEREEEVFENEKALAEILGSFPTYFRPPYGTCASECLHDLGRLGYHVVMWNLDTEDWKGDYDHARSFYETCLGEEGPDSKSWISLAHDPQPETVKSFAQYMIDVANKYGYELVTLGECLEDPRHNWYRN</sequence>